<feature type="transmembrane region" description="Helical" evidence="7">
    <location>
        <begin position="124"/>
        <end position="150"/>
    </location>
</feature>
<keyword evidence="4 7" id="KW-0812">Transmembrane</keyword>
<dbReference type="Proteomes" id="UP000606003">
    <property type="component" value="Unassembled WGS sequence"/>
</dbReference>
<evidence type="ECO:0000256" key="5">
    <source>
        <dbReference type="ARBA" id="ARBA00022989"/>
    </source>
</evidence>
<gene>
    <name evidence="9" type="ORF">IC234_12585</name>
</gene>
<evidence type="ECO:0000259" key="8">
    <source>
        <dbReference type="PROSITE" id="PS50928"/>
    </source>
</evidence>
<feature type="transmembrane region" description="Helical" evidence="7">
    <location>
        <begin position="208"/>
        <end position="230"/>
    </location>
</feature>
<evidence type="ECO:0000256" key="4">
    <source>
        <dbReference type="ARBA" id="ARBA00022692"/>
    </source>
</evidence>
<dbReference type="SUPFAM" id="SSF161098">
    <property type="entry name" value="MetI-like"/>
    <property type="match status" value="1"/>
</dbReference>
<comment type="caution">
    <text evidence="9">The sequence shown here is derived from an EMBL/GenBank/DDBJ whole genome shotgun (WGS) entry which is preliminary data.</text>
</comment>
<comment type="similarity">
    <text evidence="7">Belongs to the binding-protein-dependent transport system permease family.</text>
</comment>
<evidence type="ECO:0000256" key="1">
    <source>
        <dbReference type="ARBA" id="ARBA00004651"/>
    </source>
</evidence>
<dbReference type="Gene3D" id="1.10.3720.10">
    <property type="entry name" value="MetI-like"/>
    <property type="match status" value="1"/>
</dbReference>
<dbReference type="InterPro" id="IPR000515">
    <property type="entry name" value="MetI-like"/>
</dbReference>
<comment type="subcellular location">
    <subcellularLocation>
        <location evidence="1 7">Cell membrane</location>
        <topology evidence="1 7">Multi-pass membrane protein</topology>
    </subcellularLocation>
</comment>
<accession>A0ABR8JYV1</accession>
<keyword evidence="2 7" id="KW-0813">Transport</keyword>
<evidence type="ECO:0000256" key="7">
    <source>
        <dbReference type="RuleBase" id="RU363032"/>
    </source>
</evidence>
<dbReference type="EMBL" id="JACXAC010000004">
    <property type="protein sequence ID" value="MBD2722964.1"/>
    <property type="molecule type" value="Genomic_DNA"/>
</dbReference>
<dbReference type="PROSITE" id="PS50928">
    <property type="entry name" value="ABC_TM1"/>
    <property type="match status" value="1"/>
</dbReference>
<feature type="transmembrane region" description="Helical" evidence="7">
    <location>
        <begin position="9"/>
        <end position="27"/>
    </location>
</feature>
<keyword evidence="5 7" id="KW-1133">Transmembrane helix</keyword>
<keyword evidence="3" id="KW-1003">Cell membrane</keyword>
<dbReference type="RefSeq" id="WP_190925116.1">
    <property type="nucleotide sequence ID" value="NZ_JACXAC010000004.1"/>
</dbReference>
<dbReference type="InterPro" id="IPR035906">
    <property type="entry name" value="MetI-like_sf"/>
</dbReference>
<evidence type="ECO:0000313" key="10">
    <source>
        <dbReference type="Proteomes" id="UP000606003"/>
    </source>
</evidence>
<sequence>MALRIAWHLLRTGLAAWALVSVVFLLIHRDLGAVQLGSPDASEQRGSGVPLSAAAQAATEQAIDQRLGLDEPLFYVSPPAEARASWRWNGLRNQYHRWATQLLRGNLGQSYRTGRAVGAELADALAFTLPLTGLAVALSVGGALLLALGLAGRPWWQRPVRAGLVGLQALPLFGVGLLLLLAFANPEALDWFPGYGLGQTTDQPPGTWGYLAAYLWHLVLPTAALVLSALPELTLQLHASLVQELGSHYAVTARAKGLAEPAVIRRHALRNALLPSLAQLAELLPALVAGAVVVEVVFALPGMGRLLAGAAVARDAPVLVGGVLLVGAARMLALLATDVLNFWADPRIRWQS</sequence>
<reference evidence="9 10" key="1">
    <citation type="submission" date="2020-09" db="EMBL/GenBank/DDBJ databases">
        <authorList>
            <person name="Kim M.K."/>
        </authorList>
    </citation>
    <scope>NUCLEOTIDE SEQUENCE [LARGE SCALE GENOMIC DNA]</scope>
    <source>
        <strain evidence="9 10">BT189</strain>
    </source>
</reference>
<organism evidence="9 10">
    <name type="scientific">Hymenobacter armeniacus</name>
    <dbReference type="NCBI Taxonomy" id="2771358"/>
    <lineage>
        <taxon>Bacteria</taxon>
        <taxon>Pseudomonadati</taxon>
        <taxon>Bacteroidota</taxon>
        <taxon>Cytophagia</taxon>
        <taxon>Cytophagales</taxon>
        <taxon>Hymenobacteraceae</taxon>
        <taxon>Hymenobacter</taxon>
    </lineage>
</organism>
<proteinExistence type="inferred from homology"/>
<evidence type="ECO:0000256" key="2">
    <source>
        <dbReference type="ARBA" id="ARBA00022448"/>
    </source>
</evidence>
<feature type="transmembrane region" description="Helical" evidence="7">
    <location>
        <begin position="320"/>
        <end position="344"/>
    </location>
</feature>
<protein>
    <submittedName>
        <fullName evidence="9">ABC transporter permease</fullName>
    </submittedName>
</protein>
<dbReference type="PANTHER" id="PTHR43163:SF9">
    <property type="entry name" value="ABC TRANSPORTER PERMEASE PROTEIN"/>
    <property type="match status" value="1"/>
</dbReference>
<keyword evidence="10" id="KW-1185">Reference proteome</keyword>
<feature type="domain" description="ABC transmembrane type-1" evidence="8">
    <location>
        <begin position="125"/>
        <end position="336"/>
    </location>
</feature>
<keyword evidence="6 7" id="KW-0472">Membrane</keyword>
<feature type="transmembrane region" description="Helical" evidence="7">
    <location>
        <begin position="280"/>
        <end position="300"/>
    </location>
</feature>
<evidence type="ECO:0000313" key="9">
    <source>
        <dbReference type="EMBL" id="MBD2722964.1"/>
    </source>
</evidence>
<feature type="transmembrane region" description="Helical" evidence="7">
    <location>
        <begin position="162"/>
        <end position="184"/>
    </location>
</feature>
<dbReference type="Pfam" id="PF00528">
    <property type="entry name" value="BPD_transp_1"/>
    <property type="match status" value="1"/>
</dbReference>
<evidence type="ECO:0000256" key="3">
    <source>
        <dbReference type="ARBA" id="ARBA00022475"/>
    </source>
</evidence>
<dbReference type="PANTHER" id="PTHR43163">
    <property type="entry name" value="DIPEPTIDE TRANSPORT SYSTEM PERMEASE PROTEIN DPPB-RELATED"/>
    <property type="match status" value="1"/>
</dbReference>
<name>A0ABR8JYV1_9BACT</name>
<evidence type="ECO:0000256" key="6">
    <source>
        <dbReference type="ARBA" id="ARBA00023136"/>
    </source>
</evidence>